<name>X1UT23_9ZZZZ</name>
<dbReference type="EMBL" id="BARW01020766">
    <property type="protein sequence ID" value="GAI95469.1"/>
    <property type="molecule type" value="Genomic_DNA"/>
</dbReference>
<reference evidence="1" key="1">
    <citation type="journal article" date="2014" name="Front. Microbiol.">
        <title>High frequency of phylogenetically diverse reductive dehalogenase-homologous genes in deep subseafloor sedimentary metagenomes.</title>
        <authorList>
            <person name="Kawai M."/>
            <person name="Futagami T."/>
            <person name="Toyoda A."/>
            <person name="Takaki Y."/>
            <person name="Nishi S."/>
            <person name="Hori S."/>
            <person name="Arai W."/>
            <person name="Tsubouchi T."/>
            <person name="Morono Y."/>
            <person name="Uchiyama I."/>
            <person name="Ito T."/>
            <person name="Fujiyama A."/>
            <person name="Inagaki F."/>
            <person name="Takami H."/>
        </authorList>
    </citation>
    <scope>NUCLEOTIDE SEQUENCE</scope>
    <source>
        <strain evidence="1">Expedition CK06-06</strain>
    </source>
</reference>
<comment type="caution">
    <text evidence="1">The sequence shown here is derived from an EMBL/GenBank/DDBJ whole genome shotgun (WGS) entry which is preliminary data.</text>
</comment>
<accession>X1UT23</accession>
<evidence type="ECO:0000313" key="1">
    <source>
        <dbReference type="EMBL" id="GAI95469.1"/>
    </source>
</evidence>
<proteinExistence type="predicted"/>
<sequence>MVEANIKFNSTVLQEVPMKIILRFKTMGTGFALSMLFMLPPPSALALDFKDVADIGAAYMTHLSLHELGHHVVAEEVGADSPKMSFFTRKKGRFYPGLSTYKNIPRESKLPYAVGGERMAGYTFEYALQSFHQKPTTYNKALMFFSCADFLVYTLLANYLHPDNDMYDPNLIRAETGLSKGTLLSLVITKSLMNTYRVFNKDAGFSPMILLDKNSAAFVIRFEF</sequence>
<organism evidence="1">
    <name type="scientific">marine sediment metagenome</name>
    <dbReference type="NCBI Taxonomy" id="412755"/>
    <lineage>
        <taxon>unclassified sequences</taxon>
        <taxon>metagenomes</taxon>
        <taxon>ecological metagenomes</taxon>
    </lineage>
</organism>
<protein>
    <submittedName>
        <fullName evidence="1">Uncharacterized protein</fullName>
    </submittedName>
</protein>
<dbReference type="AlphaFoldDB" id="X1UT23"/>
<gene>
    <name evidence="1" type="ORF">S12H4_35022</name>
</gene>